<dbReference type="InterPro" id="IPR027417">
    <property type="entry name" value="P-loop_NTPase"/>
</dbReference>
<accession>A0ABX6P2B3</accession>
<dbReference type="PANTHER" id="PTHR16305:SF28">
    <property type="entry name" value="GUANYLATE CYCLASE DOMAIN-CONTAINING PROTEIN"/>
    <property type="match status" value="1"/>
</dbReference>
<dbReference type="SUPFAM" id="SSF52540">
    <property type="entry name" value="P-loop containing nucleoside triphosphate hydrolases"/>
    <property type="match status" value="1"/>
</dbReference>
<reference evidence="3 4" key="1">
    <citation type="submission" date="2020-05" db="EMBL/GenBank/DDBJ databases">
        <title>Ramlibacter rhizophilus sp. nov., isolated from rhizosphere soil of national flower Mugunghwa from South Korea.</title>
        <authorList>
            <person name="Zheng-Fei Y."/>
            <person name="Huan T."/>
        </authorList>
    </citation>
    <scope>NUCLEOTIDE SEQUENCE [LARGE SCALE GENOMIC DNA]</scope>
    <source>
        <strain evidence="3 4">H242</strain>
    </source>
</reference>
<keyword evidence="2" id="KW-0067">ATP-binding</keyword>
<evidence type="ECO:0000256" key="1">
    <source>
        <dbReference type="ARBA" id="ARBA00022741"/>
    </source>
</evidence>
<organism evidence="3 4">
    <name type="scientific">Ramlibacter terrae</name>
    <dbReference type="NCBI Taxonomy" id="2732511"/>
    <lineage>
        <taxon>Bacteria</taxon>
        <taxon>Pseudomonadati</taxon>
        <taxon>Pseudomonadota</taxon>
        <taxon>Betaproteobacteria</taxon>
        <taxon>Burkholderiales</taxon>
        <taxon>Comamonadaceae</taxon>
        <taxon>Ramlibacter</taxon>
    </lineage>
</organism>
<protein>
    <recommendedName>
        <fullName evidence="5">Orc1-like AAA ATPase domain-containing protein</fullName>
    </recommendedName>
</protein>
<gene>
    <name evidence="3" type="ORF">HK414_05100</name>
</gene>
<evidence type="ECO:0000313" key="3">
    <source>
        <dbReference type="EMBL" id="QJW83659.1"/>
    </source>
</evidence>
<sequence length="318" mass="35298">MPAEAEAPAALPPRALRERTITALVRWLIASAQRQPMLLLCEDLHWADPTTLEMMGELIEEMAASRLMAVMTFRPDFEPPWPQRSHVSHVTLARLSDAEAWRFAESALRGRNLSAPDLAQIVERADGVPMFIEELIAAVADRVPGSASPPPIPDTLQGSLMMRLDRLADAREIAQIGAAAGREFSYALLRAAAECDEETLQVALARTVGDDLLQRRGMPPDAIYRFRHALVRDAAYDSTLRTRRVQYHRRIAQALEQQFPGQAQAQPELVAHHHAEAGDRERAVAAAREAGERALNRCANEEALTHWAARANCSRSCR</sequence>
<dbReference type="Proteomes" id="UP000500826">
    <property type="component" value="Chromosome"/>
</dbReference>
<reference evidence="3 4" key="2">
    <citation type="submission" date="2020-05" db="EMBL/GenBank/DDBJ databases">
        <authorList>
            <person name="Khan S.A."/>
            <person name="Jeon C.O."/>
            <person name="Chun B.H."/>
        </authorList>
    </citation>
    <scope>NUCLEOTIDE SEQUENCE [LARGE SCALE GENOMIC DNA]</scope>
    <source>
        <strain evidence="3 4">H242</strain>
    </source>
</reference>
<proteinExistence type="predicted"/>
<keyword evidence="1" id="KW-0547">Nucleotide-binding</keyword>
<dbReference type="EMBL" id="CP053418">
    <property type="protein sequence ID" value="QJW83659.1"/>
    <property type="molecule type" value="Genomic_DNA"/>
</dbReference>
<evidence type="ECO:0000313" key="4">
    <source>
        <dbReference type="Proteomes" id="UP000500826"/>
    </source>
</evidence>
<dbReference type="PANTHER" id="PTHR16305">
    <property type="entry name" value="TESTICULAR SOLUBLE ADENYLYL CYCLASE"/>
    <property type="match status" value="1"/>
</dbReference>
<keyword evidence="4" id="KW-1185">Reference proteome</keyword>
<name>A0ABX6P2B3_9BURK</name>
<evidence type="ECO:0000256" key="2">
    <source>
        <dbReference type="ARBA" id="ARBA00022840"/>
    </source>
</evidence>
<evidence type="ECO:0008006" key="5">
    <source>
        <dbReference type="Google" id="ProtNLM"/>
    </source>
</evidence>